<evidence type="ECO:0000256" key="6">
    <source>
        <dbReference type="ARBA" id="ARBA00029321"/>
    </source>
</evidence>
<dbReference type="Pfam" id="PF06560">
    <property type="entry name" value="GPI"/>
    <property type="match status" value="1"/>
</dbReference>
<dbReference type="AlphaFoldDB" id="D9R7B6"/>
<evidence type="ECO:0000256" key="1">
    <source>
        <dbReference type="ARBA" id="ARBA00004926"/>
    </source>
</evidence>
<dbReference type="HOGENOM" id="CLU_105797_0_0_9"/>
<dbReference type="CDD" id="cd02218">
    <property type="entry name" value="cupin_PGI"/>
    <property type="match status" value="1"/>
</dbReference>
<evidence type="ECO:0000256" key="3">
    <source>
        <dbReference type="ARBA" id="ARBA00011952"/>
    </source>
</evidence>
<dbReference type="GO" id="GO:0004347">
    <property type="term" value="F:glucose-6-phosphate isomerase activity"/>
    <property type="evidence" value="ECO:0007669"/>
    <property type="project" value="UniProtKB-EC"/>
</dbReference>
<dbReference type="GO" id="GO:0006096">
    <property type="term" value="P:glycolytic process"/>
    <property type="evidence" value="ECO:0007669"/>
    <property type="project" value="UniProtKB-UniPathway"/>
</dbReference>
<dbReference type="SUPFAM" id="SSF51182">
    <property type="entry name" value="RmlC-like cupins"/>
    <property type="match status" value="1"/>
</dbReference>
<dbReference type="GO" id="GO:0005737">
    <property type="term" value="C:cytoplasm"/>
    <property type="evidence" value="ECO:0007669"/>
    <property type="project" value="InterPro"/>
</dbReference>
<dbReference type="Gene3D" id="2.60.120.10">
    <property type="entry name" value="Jelly Rolls"/>
    <property type="match status" value="1"/>
</dbReference>
<dbReference type="EC" id="5.3.1.9" evidence="3"/>
<dbReference type="RefSeq" id="WP_013273632.1">
    <property type="nucleotide sequence ID" value="NC_014376.1"/>
</dbReference>
<dbReference type="InterPro" id="IPR011051">
    <property type="entry name" value="RmlC_Cupin_sf"/>
</dbReference>
<reference evidence="8" key="1">
    <citation type="submission" date="2010-07" db="EMBL/GenBank/DDBJ databases">
        <title>Complete sequence of Clostridium saccharolyticum WM1.</title>
        <authorList>
            <consortium name="US DOE Joint Genome Institute"/>
            <person name="Lucas S."/>
            <person name="Copeland A."/>
            <person name="Lapidus A."/>
            <person name="Cheng J.-F."/>
            <person name="Bruce D."/>
            <person name="Goodwin L."/>
            <person name="Pitluck S."/>
            <person name="Chertkov O."/>
            <person name="Detter J.C."/>
            <person name="Han C."/>
            <person name="Tapia R."/>
            <person name="Land M."/>
            <person name="Hauser L."/>
            <person name="Chang Y.-J."/>
            <person name="Jeffries C."/>
            <person name="Kyrpides N."/>
            <person name="Ivanova N."/>
            <person name="Mikhailova N."/>
            <person name="Mouttaki H."/>
            <person name="Lin L."/>
            <person name="Zhou J."/>
            <person name="Hemme C.L."/>
            <person name="Woyke T."/>
        </authorList>
    </citation>
    <scope>NUCLEOTIDE SEQUENCE [LARGE SCALE GENOMIC DNA]</scope>
    <source>
        <strain evidence="8">WM1</strain>
    </source>
</reference>
<dbReference type="KEGG" id="csh:Closa_3015"/>
<keyword evidence="9" id="KW-1185">Reference proteome</keyword>
<dbReference type="PaxDb" id="610130-Closa_3015"/>
<evidence type="ECO:0000256" key="4">
    <source>
        <dbReference type="ARBA" id="ARBA00022432"/>
    </source>
</evidence>
<dbReference type="InterPro" id="IPR010551">
    <property type="entry name" value="G6P_isomerase_prok"/>
</dbReference>
<sequence>MMIIEPKAVHDFYNGVMEGKPVMKSRKLLKDILTAYENPDKGEDPERVMYEVYCYEAEDKIQQGSLSWGLTVMYPECVNGEFNFTRGHIHQDTSCGEFYFGLAGEGLLLLMDIEGNAWAEKISPNSLHYVNGKLAHRLVNTGDQVLKVGACWPSNAGHNYEWVEKHPFPVRVYKKNGEIVCI</sequence>
<dbReference type="GO" id="GO:0006094">
    <property type="term" value="P:gluconeogenesis"/>
    <property type="evidence" value="ECO:0007669"/>
    <property type="project" value="UniProtKB-KW"/>
</dbReference>
<dbReference type="OrthoDB" id="5592106at2"/>
<dbReference type="InterPro" id="IPR014710">
    <property type="entry name" value="RmlC-like_jellyroll"/>
</dbReference>
<comment type="catalytic activity">
    <reaction evidence="6">
        <text>alpha-D-glucose 6-phosphate = beta-D-fructose 6-phosphate</text>
        <dbReference type="Rhea" id="RHEA:11816"/>
        <dbReference type="ChEBI" id="CHEBI:57634"/>
        <dbReference type="ChEBI" id="CHEBI:58225"/>
        <dbReference type="EC" id="5.3.1.9"/>
    </reaction>
</comment>
<comment type="similarity">
    <text evidence="2">Belongs to the archaeal-type GPI family.</text>
</comment>
<dbReference type="STRING" id="610130.Closa_3015"/>
<evidence type="ECO:0000313" key="8">
    <source>
        <dbReference type="EMBL" id="ADL05548.1"/>
    </source>
</evidence>
<dbReference type="eggNOG" id="COG2140">
    <property type="taxonomic scope" value="Bacteria"/>
</dbReference>
<evidence type="ECO:0000256" key="5">
    <source>
        <dbReference type="ARBA" id="ARBA00023152"/>
    </source>
</evidence>
<dbReference type="UniPathway" id="UPA00109">
    <property type="reaction ID" value="UER00181"/>
</dbReference>
<dbReference type="Proteomes" id="UP000001662">
    <property type="component" value="Chromosome"/>
</dbReference>
<keyword evidence="8" id="KW-0413">Isomerase</keyword>
<proteinExistence type="inferred from homology"/>
<accession>D9R7B6</accession>
<dbReference type="EMBL" id="CP002109">
    <property type="protein sequence ID" value="ADL05548.1"/>
    <property type="molecule type" value="Genomic_DNA"/>
</dbReference>
<keyword evidence="5" id="KW-0324">Glycolysis</keyword>
<comment type="pathway">
    <text evidence="1">Carbohydrate degradation; glycolysis; D-glyceraldehyde 3-phosphate and glycerone phosphate from D-glucose: step 2/4.</text>
</comment>
<feature type="domain" description="Glucose-6-phosphate isomerase prokaryote" evidence="7">
    <location>
        <begin position="47"/>
        <end position="180"/>
    </location>
</feature>
<gene>
    <name evidence="8" type="ordered locus">Closa_3015</name>
</gene>
<name>D9R7B6_LACSW</name>
<evidence type="ECO:0000259" key="7">
    <source>
        <dbReference type="Pfam" id="PF06560"/>
    </source>
</evidence>
<evidence type="ECO:0000256" key="2">
    <source>
        <dbReference type="ARBA" id="ARBA00006542"/>
    </source>
</evidence>
<evidence type="ECO:0000313" key="9">
    <source>
        <dbReference type="Proteomes" id="UP000001662"/>
    </source>
</evidence>
<organism evidence="8 9">
    <name type="scientific">Lacrimispora saccharolytica (strain ATCC 35040 / DSM 2544 / NRCC 2533 / WM1)</name>
    <name type="common">Clostridium saccharolyticum</name>
    <dbReference type="NCBI Taxonomy" id="610130"/>
    <lineage>
        <taxon>Bacteria</taxon>
        <taxon>Bacillati</taxon>
        <taxon>Bacillota</taxon>
        <taxon>Clostridia</taxon>
        <taxon>Lachnospirales</taxon>
        <taxon>Lachnospiraceae</taxon>
        <taxon>Lacrimispora</taxon>
    </lineage>
</organism>
<keyword evidence="4" id="KW-0312">Gluconeogenesis</keyword>
<protein>
    <recommendedName>
        <fullName evidence="3">glucose-6-phosphate isomerase</fullName>
        <ecNumber evidence="3">5.3.1.9</ecNumber>
    </recommendedName>
</protein>